<dbReference type="CDD" id="cd15239">
    <property type="entry name" value="7tm_YRO2_fungal-like"/>
    <property type="match status" value="1"/>
</dbReference>
<comment type="caution">
    <text evidence="12">The sequence shown here is derived from an EMBL/GenBank/DDBJ whole genome shotgun (WGS) entry which is preliminary data.</text>
</comment>
<feature type="transmembrane region" description="Helical" evidence="11">
    <location>
        <begin position="147"/>
        <end position="167"/>
    </location>
</feature>
<feature type="transmembrane region" description="Helical" evidence="11">
    <location>
        <begin position="64"/>
        <end position="83"/>
    </location>
</feature>
<dbReference type="PANTHER" id="PTHR28286:SF1">
    <property type="entry name" value="30 KDA HEAT SHOCK PROTEIN-RELATED"/>
    <property type="match status" value="1"/>
</dbReference>
<gene>
    <name evidence="12" type="ORF">LECACI_7A009600</name>
</gene>
<dbReference type="GO" id="GO:0009881">
    <property type="term" value="F:photoreceptor activity"/>
    <property type="evidence" value="ECO:0007669"/>
    <property type="project" value="UniProtKB-KW"/>
</dbReference>
<evidence type="ECO:0000256" key="3">
    <source>
        <dbReference type="ARBA" id="ARBA00022543"/>
    </source>
</evidence>
<dbReference type="Pfam" id="PF01036">
    <property type="entry name" value="Bac_rhodopsin"/>
    <property type="match status" value="1"/>
</dbReference>
<feature type="compositionally biased region" description="Pro residues" evidence="10">
    <location>
        <begin position="337"/>
        <end position="346"/>
    </location>
</feature>
<keyword evidence="6" id="KW-0681">Retinal protein</keyword>
<dbReference type="InterPro" id="IPR001425">
    <property type="entry name" value="Arc/bac/fun_rhodopsins"/>
</dbReference>
<dbReference type="GO" id="GO:0005783">
    <property type="term" value="C:endoplasmic reticulum"/>
    <property type="evidence" value="ECO:0007669"/>
    <property type="project" value="TreeGrafter"/>
</dbReference>
<dbReference type="Gene3D" id="1.20.1070.10">
    <property type="entry name" value="Rhodopsin 7-helix transmembrane proteins"/>
    <property type="match status" value="1"/>
</dbReference>
<evidence type="ECO:0000256" key="6">
    <source>
        <dbReference type="ARBA" id="ARBA00022925"/>
    </source>
</evidence>
<feature type="transmembrane region" description="Helical" evidence="11">
    <location>
        <begin position="36"/>
        <end position="57"/>
    </location>
</feature>
<keyword evidence="5 11" id="KW-0812">Transmembrane</keyword>
<evidence type="ECO:0000256" key="11">
    <source>
        <dbReference type="SAM" id="Phobius"/>
    </source>
</evidence>
<feature type="transmembrane region" description="Helical" evidence="11">
    <location>
        <begin position="208"/>
        <end position="230"/>
    </location>
</feature>
<feature type="transmembrane region" description="Helical" evidence="11">
    <location>
        <begin position="121"/>
        <end position="140"/>
    </location>
</feature>
<evidence type="ECO:0000256" key="9">
    <source>
        <dbReference type="ARBA" id="ARBA00023136"/>
    </source>
</evidence>
<evidence type="ECO:0000256" key="7">
    <source>
        <dbReference type="ARBA" id="ARBA00022989"/>
    </source>
</evidence>
<dbReference type="PANTHER" id="PTHR28286">
    <property type="match status" value="1"/>
</dbReference>
<evidence type="ECO:0000256" key="10">
    <source>
        <dbReference type="SAM" id="MobiDB-lite"/>
    </source>
</evidence>
<proteinExistence type="inferred from homology"/>
<evidence type="ECO:0000313" key="13">
    <source>
        <dbReference type="Proteomes" id="UP001296104"/>
    </source>
</evidence>
<keyword evidence="8" id="KW-0157">Chromophore</keyword>
<keyword evidence="4" id="KW-0716">Sensory transduction</keyword>
<reference evidence="12" key="1">
    <citation type="submission" date="2023-11" db="EMBL/GenBank/DDBJ databases">
        <authorList>
            <person name="Alioto T."/>
            <person name="Alioto T."/>
            <person name="Gomez Garrido J."/>
        </authorList>
    </citation>
    <scope>NUCLEOTIDE SEQUENCE</scope>
</reference>
<keyword evidence="9 11" id="KW-0472">Membrane</keyword>
<dbReference type="GO" id="GO:0005886">
    <property type="term" value="C:plasma membrane"/>
    <property type="evidence" value="ECO:0007669"/>
    <property type="project" value="TreeGrafter"/>
</dbReference>
<evidence type="ECO:0000256" key="2">
    <source>
        <dbReference type="ARBA" id="ARBA00008130"/>
    </source>
</evidence>
<comment type="similarity">
    <text evidence="2">Belongs to the archaeal/bacterial/fungal opsin family.</text>
</comment>
<sequence>MADSLFKRVNNAVYNNPPTANGRTADIHITEHGSDYYFALCAFFGFMGIVFMGSSLTKRRTDRVFFYIAAGINFIASISYYTMGSNLGMTPIAVEFQHPCSTGPRVCGNEREVFWVRYVDWYSPMAITTPMILLEVLLTSGMPAPTILFAMFMDEIMIIMGLVGAVTVTGYKWGFFAFGCAAMFFVFWILIWQGRKYAQHLGSDIHKAYILPVVWLLIVWFCYPVCWGVSEGGNVIAPDSEAVYYGILDLLAKPFFSILTLSLHRKIDPARMGLKFRDYDEDFFHGHWRPERDSHVPQIPRDPEKEEPPAGDGVRGGGSGDAQPAAAAANGQDTAAPPAPPPASSE</sequence>
<dbReference type="Proteomes" id="UP001296104">
    <property type="component" value="Unassembled WGS sequence"/>
</dbReference>
<feature type="transmembrane region" description="Helical" evidence="11">
    <location>
        <begin position="173"/>
        <end position="192"/>
    </location>
</feature>
<keyword evidence="13" id="KW-1185">Reference proteome</keyword>
<keyword evidence="3" id="KW-0675">Receptor</keyword>
<comment type="subcellular location">
    <subcellularLocation>
        <location evidence="1">Membrane</location>
        <topology evidence="1">Multi-pass membrane protein</topology>
    </subcellularLocation>
</comment>
<accession>A0AAI8Z8P8</accession>
<evidence type="ECO:0000256" key="4">
    <source>
        <dbReference type="ARBA" id="ARBA00022606"/>
    </source>
</evidence>
<dbReference type="AlphaFoldDB" id="A0AAI8Z8P8"/>
<evidence type="ECO:0000256" key="1">
    <source>
        <dbReference type="ARBA" id="ARBA00004141"/>
    </source>
</evidence>
<dbReference type="GO" id="GO:0007602">
    <property type="term" value="P:phototransduction"/>
    <property type="evidence" value="ECO:0007669"/>
    <property type="project" value="UniProtKB-KW"/>
</dbReference>
<dbReference type="FunFam" id="1.20.1070.10:FF:000160">
    <property type="entry name" value="Related to Opsin-1"/>
    <property type="match status" value="1"/>
</dbReference>
<dbReference type="EMBL" id="CAVMBE010000117">
    <property type="protein sequence ID" value="CAK4034442.1"/>
    <property type="molecule type" value="Genomic_DNA"/>
</dbReference>
<feature type="compositionally biased region" description="Low complexity" evidence="10">
    <location>
        <begin position="321"/>
        <end position="336"/>
    </location>
</feature>
<evidence type="ECO:0000256" key="5">
    <source>
        <dbReference type="ARBA" id="ARBA00022692"/>
    </source>
</evidence>
<feature type="region of interest" description="Disordered" evidence="10">
    <location>
        <begin position="290"/>
        <end position="346"/>
    </location>
</feature>
<feature type="transmembrane region" description="Helical" evidence="11">
    <location>
        <begin position="242"/>
        <end position="263"/>
    </location>
</feature>
<dbReference type="InterPro" id="IPR043476">
    <property type="entry name" value="Yro2-like_7TM"/>
</dbReference>
<keyword evidence="7 11" id="KW-1133">Transmembrane helix</keyword>
<keyword evidence="3" id="KW-0600">Photoreceptor protein</keyword>
<dbReference type="PRINTS" id="PR00251">
    <property type="entry name" value="BACTRLOPSIN"/>
</dbReference>
<dbReference type="SUPFAM" id="SSF81321">
    <property type="entry name" value="Family A G protein-coupled receptor-like"/>
    <property type="match status" value="1"/>
</dbReference>
<protein>
    <submittedName>
        <fullName evidence="12">Bacteriorhodopsin</fullName>
    </submittedName>
</protein>
<evidence type="ECO:0000313" key="12">
    <source>
        <dbReference type="EMBL" id="CAK4034442.1"/>
    </source>
</evidence>
<dbReference type="SMART" id="SM01021">
    <property type="entry name" value="Bac_rhodopsin"/>
    <property type="match status" value="1"/>
</dbReference>
<organism evidence="12 13">
    <name type="scientific">Lecanosticta acicola</name>
    <dbReference type="NCBI Taxonomy" id="111012"/>
    <lineage>
        <taxon>Eukaryota</taxon>
        <taxon>Fungi</taxon>
        <taxon>Dikarya</taxon>
        <taxon>Ascomycota</taxon>
        <taxon>Pezizomycotina</taxon>
        <taxon>Dothideomycetes</taxon>
        <taxon>Dothideomycetidae</taxon>
        <taxon>Mycosphaerellales</taxon>
        <taxon>Mycosphaerellaceae</taxon>
        <taxon>Lecanosticta</taxon>
    </lineage>
</organism>
<evidence type="ECO:0000256" key="8">
    <source>
        <dbReference type="ARBA" id="ARBA00022991"/>
    </source>
</evidence>
<name>A0AAI8Z8P8_9PEZI</name>
<feature type="compositionally biased region" description="Basic and acidic residues" evidence="10">
    <location>
        <begin position="290"/>
        <end position="308"/>
    </location>
</feature>